<dbReference type="Proteomes" id="UP000033070">
    <property type="component" value="Chromosome"/>
</dbReference>
<evidence type="ECO:0000313" key="3">
    <source>
        <dbReference type="Proteomes" id="UP000033070"/>
    </source>
</evidence>
<dbReference type="RefSeq" id="WP_145983664.1">
    <property type="nucleotide sequence ID" value="NZ_AP018738.1"/>
</dbReference>
<dbReference type="OrthoDB" id="9942734at2"/>
<evidence type="ECO:0000313" key="2">
    <source>
        <dbReference type="EMBL" id="BBE50326.1"/>
    </source>
</evidence>
<gene>
    <name evidence="2" type="ORF">OYT1_ch0761</name>
</gene>
<protein>
    <submittedName>
        <fullName evidence="2">Uncharacterized protein</fullName>
    </submittedName>
</protein>
<feature type="signal peptide" evidence="1">
    <location>
        <begin position="1"/>
        <end position="19"/>
    </location>
</feature>
<sequence length="178" mass="19709">MFRSVLPLALVAVSHIVRAEPVVAPTCEQSVERPVSFVSPSSRDKVTVAIGSGPCYSARLEITLTSEQGKVLYAYSAPFKHHIAEQWDSLDLPRSASEFVLYTAEHGIVGGLDIPNPLPRGRATESNPFELQIPIAEFKRLIKAGQPVFRHATYYEGGRYVMFDFKSKKAIVAIVWGY</sequence>
<proteinExistence type="predicted"/>
<accession>A0A2Z6GA45</accession>
<keyword evidence="3" id="KW-1185">Reference proteome</keyword>
<dbReference type="KEGG" id="fam:OYT1_ch0761"/>
<feature type="chain" id="PRO_5017341348" evidence="1">
    <location>
        <begin position="20"/>
        <end position="178"/>
    </location>
</feature>
<dbReference type="AlphaFoldDB" id="A0A2Z6GA45"/>
<evidence type="ECO:0000256" key="1">
    <source>
        <dbReference type="SAM" id="SignalP"/>
    </source>
</evidence>
<dbReference type="EMBL" id="AP018738">
    <property type="protein sequence ID" value="BBE50326.1"/>
    <property type="molecule type" value="Genomic_DNA"/>
</dbReference>
<name>A0A2Z6GA45_9PROT</name>
<reference evidence="2 3" key="1">
    <citation type="submission" date="2018-06" db="EMBL/GenBank/DDBJ databases">
        <title>OYT1 Genome Sequencing.</title>
        <authorList>
            <person name="Kato S."/>
            <person name="Itoh T."/>
            <person name="Ohkuma M."/>
        </authorList>
    </citation>
    <scope>NUCLEOTIDE SEQUENCE [LARGE SCALE GENOMIC DNA]</scope>
    <source>
        <strain evidence="2 3">OYT1</strain>
    </source>
</reference>
<keyword evidence="1" id="KW-0732">Signal</keyword>
<organism evidence="2 3">
    <name type="scientific">Ferriphaselus amnicola</name>
    <dbReference type="NCBI Taxonomy" id="1188319"/>
    <lineage>
        <taxon>Bacteria</taxon>
        <taxon>Pseudomonadati</taxon>
        <taxon>Pseudomonadota</taxon>
        <taxon>Betaproteobacteria</taxon>
        <taxon>Nitrosomonadales</taxon>
        <taxon>Gallionellaceae</taxon>
        <taxon>Ferriphaselus</taxon>
    </lineage>
</organism>
<dbReference type="STRING" id="1188319.OYT1_01630"/>